<dbReference type="EMBL" id="JADKNH010000003">
    <property type="protein sequence ID" value="MBF4692611.1"/>
    <property type="molecule type" value="Genomic_DNA"/>
</dbReference>
<evidence type="ECO:0000313" key="9">
    <source>
        <dbReference type="Proteomes" id="UP000614200"/>
    </source>
</evidence>
<comment type="caution">
    <text evidence="8">The sequence shown here is derived from an EMBL/GenBank/DDBJ whole genome shotgun (WGS) entry which is preliminary data.</text>
</comment>
<dbReference type="PROSITE" id="PS51354">
    <property type="entry name" value="GLUTAREDOXIN_2"/>
    <property type="match status" value="1"/>
</dbReference>
<keyword evidence="5 6" id="KW-0676">Redox-active center</keyword>
<dbReference type="Pfam" id="PF00462">
    <property type="entry name" value="Glutaredoxin"/>
    <property type="match status" value="1"/>
</dbReference>
<dbReference type="NCBIfam" id="TIGR02181">
    <property type="entry name" value="GRX_bact"/>
    <property type="match status" value="1"/>
</dbReference>
<dbReference type="InterPro" id="IPR011767">
    <property type="entry name" value="GLR_AS"/>
</dbReference>
<dbReference type="PANTHER" id="PTHR45694">
    <property type="entry name" value="GLUTAREDOXIN 2"/>
    <property type="match status" value="1"/>
</dbReference>
<evidence type="ECO:0000259" key="7">
    <source>
        <dbReference type="Pfam" id="PF00462"/>
    </source>
</evidence>
<proteinExistence type="inferred from homology"/>
<keyword evidence="6" id="KW-0963">Cytoplasm</keyword>
<evidence type="ECO:0000256" key="1">
    <source>
        <dbReference type="ARBA" id="ARBA00007787"/>
    </source>
</evidence>
<name>A0ABR9ZRK4_9FIRM</name>
<dbReference type="InterPro" id="IPR011900">
    <property type="entry name" value="GRX_bact"/>
</dbReference>
<reference evidence="8 9" key="1">
    <citation type="submission" date="2020-11" db="EMBL/GenBank/DDBJ databases">
        <title>Fusibacter basophilias sp. nov.</title>
        <authorList>
            <person name="Qiu D."/>
        </authorList>
    </citation>
    <scope>NUCLEOTIDE SEQUENCE [LARGE SCALE GENOMIC DNA]</scope>
    <source>
        <strain evidence="8 9">Q10-2</strain>
    </source>
</reference>
<organism evidence="8 9">
    <name type="scientific">Fusibacter ferrireducens</name>
    <dbReference type="NCBI Taxonomy" id="2785058"/>
    <lineage>
        <taxon>Bacteria</taxon>
        <taxon>Bacillati</taxon>
        <taxon>Bacillota</taxon>
        <taxon>Clostridia</taxon>
        <taxon>Eubacteriales</taxon>
        <taxon>Eubacteriales Family XII. Incertae Sedis</taxon>
        <taxon>Fusibacter</taxon>
    </lineage>
</organism>
<dbReference type="RefSeq" id="WP_194700852.1">
    <property type="nucleotide sequence ID" value="NZ_JADKNH010000003.1"/>
</dbReference>
<keyword evidence="4" id="KW-1015">Disulfide bond</keyword>
<keyword evidence="2 6" id="KW-0813">Transport</keyword>
<feature type="domain" description="Glutaredoxin" evidence="7">
    <location>
        <begin position="4"/>
        <end position="63"/>
    </location>
</feature>
<comment type="function">
    <text evidence="6">Has a glutathione-disulfide oxidoreductase activity in the presence of NADPH and glutathione reductase. Reduces low molecular weight disulfides and proteins.</text>
</comment>
<evidence type="ECO:0000256" key="3">
    <source>
        <dbReference type="ARBA" id="ARBA00022982"/>
    </source>
</evidence>
<dbReference type="PANTHER" id="PTHR45694:SF18">
    <property type="entry name" value="GLUTAREDOXIN-1-RELATED"/>
    <property type="match status" value="1"/>
</dbReference>
<keyword evidence="9" id="KW-1185">Reference proteome</keyword>
<dbReference type="SUPFAM" id="SSF52833">
    <property type="entry name" value="Thioredoxin-like"/>
    <property type="match status" value="1"/>
</dbReference>
<gene>
    <name evidence="8" type="primary">grxC</name>
    <name evidence="8" type="ORF">ISU02_05755</name>
</gene>
<evidence type="ECO:0000313" key="8">
    <source>
        <dbReference type="EMBL" id="MBF4692611.1"/>
    </source>
</evidence>
<accession>A0ABR9ZRK4</accession>
<dbReference type="InterPro" id="IPR002109">
    <property type="entry name" value="Glutaredoxin"/>
</dbReference>
<sequence length="84" mass="9722">MKKVTVYTTRFCPYCIKALRLLDSKKVDYLNINVNKEPTQFEAVKKQTGWRTVPQIFIDEQFIGGCDDMYQLDAEGKLDDLLGL</sequence>
<dbReference type="InterPro" id="IPR036249">
    <property type="entry name" value="Thioredoxin-like_sf"/>
</dbReference>
<dbReference type="PRINTS" id="PR00160">
    <property type="entry name" value="GLUTAREDOXIN"/>
</dbReference>
<evidence type="ECO:0000256" key="4">
    <source>
        <dbReference type="ARBA" id="ARBA00023157"/>
    </source>
</evidence>
<evidence type="ECO:0000256" key="6">
    <source>
        <dbReference type="RuleBase" id="RU364065"/>
    </source>
</evidence>
<comment type="similarity">
    <text evidence="1 6">Belongs to the glutaredoxin family.</text>
</comment>
<dbReference type="PROSITE" id="PS00195">
    <property type="entry name" value="GLUTAREDOXIN_1"/>
    <property type="match status" value="1"/>
</dbReference>
<evidence type="ECO:0000256" key="2">
    <source>
        <dbReference type="ARBA" id="ARBA00022448"/>
    </source>
</evidence>
<protein>
    <recommendedName>
        <fullName evidence="6">Glutaredoxin</fullName>
    </recommendedName>
</protein>
<dbReference type="CDD" id="cd03418">
    <property type="entry name" value="GRX_GRXb_1_3_like"/>
    <property type="match status" value="1"/>
</dbReference>
<keyword evidence="3 6" id="KW-0249">Electron transport</keyword>
<dbReference type="Gene3D" id="3.40.30.10">
    <property type="entry name" value="Glutaredoxin"/>
    <property type="match status" value="1"/>
</dbReference>
<dbReference type="Proteomes" id="UP000614200">
    <property type="component" value="Unassembled WGS sequence"/>
</dbReference>
<dbReference type="InterPro" id="IPR014025">
    <property type="entry name" value="Glutaredoxin_subgr"/>
</dbReference>
<evidence type="ECO:0000256" key="5">
    <source>
        <dbReference type="ARBA" id="ARBA00023284"/>
    </source>
</evidence>